<dbReference type="GO" id="GO:0016020">
    <property type="term" value="C:membrane"/>
    <property type="evidence" value="ECO:0007669"/>
    <property type="project" value="InterPro"/>
</dbReference>
<evidence type="ECO:0000256" key="4">
    <source>
        <dbReference type="ARBA" id="ARBA00022692"/>
    </source>
</evidence>
<accession>F6I6C0</accession>
<dbReference type="SUPFAM" id="SSF51206">
    <property type="entry name" value="cAMP-binding domain-like"/>
    <property type="match status" value="2"/>
</dbReference>
<reference evidence="13" key="1">
    <citation type="journal article" date="2007" name="Nature">
        <title>The grapevine genome sequence suggests ancestral hexaploidization in major angiosperm phyla.</title>
        <authorList>
            <consortium name="The French-Italian Public Consortium for Grapevine Genome Characterization."/>
            <person name="Jaillon O."/>
            <person name="Aury J.-M."/>
            <person name="Noel B."/>
            <person name="Policriti A."/>
            <person name="Clepet C."/>
            <person name="Casagrande A."/>
            <person name="Choisne N."/>
            <person name="Aubourg S."/>
            <person name="Vitulo N."/>
            <person name="Jubin C."/>
            <person name="Vezzi A."/>
            <person name="Legeai F."/>
            <person name="Hugueney P."/>
            <person name="Dasilva C."/>
            <person name="Horner D."/>
            <person name="Mica E."/>
            <person name="Jublot D."/>
            <person name="Poulain J."/>
            <person name="Bruyere C."/>
            <person name="Billault A."/>
            <person name="Segurens B."/>
            <person name="Gouyvenoux M."/>
            <person name="Ugarte E."/>
            <person name="Cattonaro F."/>
            <person name="Anthouard V."/>
            <person name="Vico V."/>
            <person name="Del Fabbro C."/>
            <person name="Alaux M."/>
            <person name="Di Gaspero G."/>
            <person name="Dumas V."/>
            <person name="Felice N."/>
            <person name="Paillard S."/>
            <person name="Juman I."/>
            <person name="Moroldo M."/>
            <person name="Scalabrin S."/>
            <person name="Canaguier A."/>
            <person name="Le Clainche I."/>
            <person name="Malacrida G."/>
            <person name="Durand E."/>
            <person name="Pesole G."/>
            <person name="Laucou V."/>
            <person name="Chatelet P."/>
            <person name="Merdinoglu D."/>
            <person name="Delledonne M."/>
            <person name="Pezzotti M."/>
            <person name="Lecharny A."/>
            <person name="Scarpelli C."/>
            <person name="Artiguenave F."/>
            <person name="Pe M.E."/>
            <person name="Valle G."/>
            <person name="Morgante M."/>
            <person name="Caboche M."/>
            <person name="Adam-Blondon A.-F."/>
            <person name="Weissenbach J."/>
            <person name="Quetier F."/>
            <person name="Wincker P."/>
        </authorList>
    </citation>
    <scope>NUCLEOTIDE SEQUENCE [LARGE SCALE GENOMIC DNA]</scope>
    <source>
        <strain evidence="13">cv. Pinot noir / PN40024</strain>
    </source>
</reference>
<dbReference type="Pfam" id="PF00520">
    <property type="entry name" value="Ion_trans"/>
    <property type="match status" value="2"/>
</dbReference>
<dbReference type="PANTHER" id="PTHR45651:SF5">
    <property type="entry name" value="CYCLIC NUCLEOTIDE-GATED ION CHANNEL 1"/>
    <property type="match status" value="1"/>
</dbReference>
<dbReference type="InParanoid" id="F6I6C0"/>
<evidence type="ECO:0000256" key="8">
    <source>
        <dbReference type="ARBA" id="ARBA00023286"/>
    </source>
</evidence>
<evidence type="ECO:0000256" key="5">
    <source>
        <dbReference type="ARBA" id="ARBA00022989"/>
    </source>
</evidence>
<feature type="transmembrane region" description="Helical" evidence="10">
    <location>
        <begin position="926"/>
        <end position="950"/>
    </location>
</feature>
<evidence type="ECO:0000256" key="9">
    <source>
        <dbReference type="ARBA" id="ARBA00023303"/>
    </source>
</evidence>
<evidence type="ECO:0000256" key="2">
    <source>
        <dbReference type="ARBA" id="ARBA00010486"/>
    </source>
</evidence>
<dbReference type="Gene3D" id="1.10.287.70">
    <property type="match status" value="2"/>
</dbReference>
<comment type="subcellular location">
    <subcellularLocation>
        <location evidence="1">Endomembrane system</location>
        <topology evidence="1">Multi-pass membrane protein</topology>
    </subcellularLocation>
</comment>
<protein>
    <recommendedName>
        <fullName evidence="11">Cyclic nucleotide-binding domain-containing protein</fullName>
    </recommendedName>
</protein>
<dbReference type="InterPro" id="IPR005821">
    <property type="entry name" value="Ion_trans_dom"/>
</dbReference>
<feature type="transmembrane region" description="Helical" evidence="10">
    <location>
        <begin position="480"/>
        <end position="499"/>
    </location>
</feature>
<evidence type="ECO:0000256" key="1">
    <source>
        <dbReference type="ARBA" id="ARBA00004127"/>
    </source>
</evidence>
<feature type="transmembrane region" description="Helical" evidence="10">
    <location>
        <begin position="188"/>
        <end position="210"/>
    </location>
</feature>
<evidence type="ECO:0000313" key="12">
    <source>
        <dbReference type="EMBL" id="CCB62516.1"/>
    </source>
</evidence>
<evidence type="ECO:0000259" key="11">
    <source>
        <dbReference type="PROSITE" id="PS50042"/>
    </source>
</evidence>
<dbReference type="Proteomes" id="UP000009183">
    <property type="component" value="Chromosome 15"/>
</dbReference>
<dbReference type="eggNOG" id="KOG0498">
    <property type="taxonomic scope" value="Eukaryota"/>
</dbReference>
<dbReference type="SMART" id="SM00100">
    <property type="entry name" value="cNMP"/>
    <property type="match status" value="2"/>
</dbReference>
<proteinExistence type="inferred from homology"/>
<dbReference type="GO" id="GO:0012505">
    <property type="term" value="C:endomembrane system"/>
    <property type="evidence" value="ECO:0007669"/>
    <property type="project" value="UniProtKB-SubCell"/>
</dbReference>
<keyword evidence="13" id="KW-1185">Reference proteome</keyword>
<dbReference type="PaxDb" id="29760-VIT_15s0046g00980.t01"/>
<feature type="transmembrane region" description="Helical" evidence="10">
    <location>
        <begin position="1001"/>
        <end position="1022"/>
    </location>
</feature>
<feature type="transmembrane region" description="Helical" evidence="10">
    <location>
        <begin position="277"/>
        <end position="296"/>
    </location>
</feature>
<keyword evidence="8" id="KW-1071">Ligand-gated ion channel</keyword>
<keyword evidence="6" id="KW-0406">Ion transport</keyword>
<dbReference type="GO" id="GO:0005216">
    <property type="term" value="F:monoatomic ion channel activity"/>
    <property type="evidence" value="ECO:0007669"/>
    <property type="project" value="InterPro"/>
</dbReference>
<dbReference type="FunFam" id="2.60.120.10:FF:000024">
    <property type="entry name" value="Cyclic nucleotide-gated ion channel 1"/>
    <property type="match status" value="1"/>
</dbReference>
<gene>
    <name evidence="12" type="ordered locus">VIT_15s0046g00980</name>
</gene>
<feature type="domain" description="Cyclic nucleotide-binding" evidence="11">
    <location>
        <begin position="1238"/>
        <end position="1351"/>
    </location>
</feature>
<dbReference type="CDD" id="cd00038">
    <property type="entry name" value="CAP_ED"/>
    <property type="match status" value="2"/>
</dbReference>
<dbReference type="Gene3D" id="2.60.120.10">
    <property type="entry name" value="Jelly Rolls"/>
    <property type="match status" value="2"/>
</dbReference>
<keyword evidence="5 10" id="KW-1133">Transmembrane helix</keyword>
<comment type="similarity">
    <text evidence="2">Belongs to the cyclic nucleotide-gated cation channel (TC 1.A.1.5) family.</text>
</comment>
<feature type="transmembrane region" description="Helical" evidence="10">
    <location>
        <begin position="222"/>
        <end position="243"/>
    </location>
</feature>
<evidence type="ECO:0000256" key="6">
    <source>
        <dbReference type="ARBA" id="ARBA00023065"/>
    </source>
</evidence>
<evidence type="ECO:0000256" key="10">
    <source>
        <dbReference type="SAM" id="Phobius"/>
    </source>
</evidence>
<keyword evidence="9" id="KW-0407">Ion channel</keyword>
<dbReference type="OrthoDB" id="421226at2759"/>
<feature type="transmembrane region" description="Helical" evidence="10">
    <location>
        <begin position="875"/>
        <end position="896"/>
    </location>
</feature>
<evidence type="ECO:0000313" key="13">
    <source>
        <dbReference type="Proteomes" id="UP000009183"/>
    </source>
</evidence>
<keyword evidence="4 10" id="KW-0812">Transmembrane</keyword>
<dbReference type="PANTHER" id="PTHR45651">
    <property type="entry name" value="CYCLIC NUCLEOTIDE-GATED ION CHANNEL 15-RELATED-RELATED"/>
    <property type="match status" value="1"/>
</dbReference>
<sequence>MPRKKKRVLQRKSYRIGPGCPLYNSYNFLEPHHSFTLFSLNDVEQLPLEALHEVSPCSRICMTFHGRSPCTGTKLEKAEVLLEGVVKVGFWFSGYPLRARDMFQEWSPARSVSSEGQFPPYRRGTRATISGILERIQEGFATVSERIQSWRKSLSLPSRTRKPSKELKSPRKKILDPQGSFLQEWNKVFLISTVLAVALDPFFFYIPILHREETCLDLDTKLGVIACVLRSIVDIFYILHIIFQFHTGFIAPSSRVFGRGELVEAPSAIAKRYLSTYFIIDILSILPLPQLVILIVKAEVKGPVSLNTKDLLKSVIFSQYVPRLLRIYPLYKEVTTTSGIITQTAWAGAVFNLCLYMLASHVVGAFWYLFAIERQNTCWVKGSRSCGFNPVGLYCGAESRRNNITPQVHDCLNAACPLIDPDDIVNTTTFNFGIFFDALQSHVVERKDFQNKFFYCFWWGLRNLSSLGQNLKTSTFIEEIFFAVFISIFGLVLFSLLIGNMQKYLQSTTVRIEEMRVKRQDAEQWMAHRLLPDPLRVRIRRYEQYKWQETRGVQEHKLISDLPKDLRRDVRRHLCWNLLMRVPMFEKMDSQLLDALCDHLKPVLYTENSTILREGDPVDEIFFIMRGKLSTITTNGGRTGFFNETYLKAGDFCGDELLTWALESKSSSNLPISTRTVKAITEVEAFGLMSNDLITVASQFFYRLHSKQLQYTFRFYSQQWRTWGACFIQAAWQRYRRRKQDKALQEAEERLQDALSREVGASPSLGATVFASRFAAKLLRALRRNGGRRTRLPQRLPPLMPQKPTDPDFTSAEMNFKLVNPWSRKTILDPEGSFLQTWNKIFLVSCVLAISLDAFFFYAPVINRHSTCLDLDDRLQIVACVLRTLIDVFYILHIIFQFRTGFVAPSSRVFGDGVLIDDSSVIAKRYLPYFVIDILSILPLPQVAVFIVNPQLKSPVSFIRKDFLKFVILSQLVPRLVRIYPLYKEVTTTSGILIETAWAGAAINLFFYMLASHVVGAFWYLLSIERQDQCWRNWCGAHNVSCSYLYCGGDRIHNDLAERYALLNASCPLSEPDGIENSTVFNFGIFIKALQSRVVETRDFPYKFSYCFWWGLRNISSLGSNLDTSPFIGEVLFAVFISIFGLILFSLLVGNMQKYLQNLQSIAARIEEEREKRKNTELWMSHRILPEHLRIRIRQYRQYKWKKTKGVDENGLINDLPKDLRRDIKRHLRLALLMRMPVFERFDELLLDAICDRLKPVLYTEGSYIVREGDPIDEMLFIVRGKLRSISTDGGRTGFLNLIYLEAGDFYGEELLPWALESQSSPFHPISTRTISAVTEVEASALTAHDLKSLISYHFSHPLPRKQLVQSLRLWSQKWRTWAACFIQVAWWRYQKRKQNKALQEAEDRLRDALSKAVGTSTTLGATNYASRFAANMLRILRRNGGSRARLPQRSWFALPPKPRDPQLTI</sequence>
<organism evidence="12 13">
    <name type="scientific">Vitis vinifera</name>
    <name type="common">Grape</name>
    <dbReference type="NCBI Taxonomy" id="29760"/>
    <lineage>
        <taxon>Eukaryota</taxon>
        <taxon>Viridiplantae</taxon>
        <taxon>Streptophyta</taxon>
        <taxon>Embryophyta</taxon>
        <taxon>Tracheophyta</taxon>
        <taxon>Spermatophyta</taxon>
        <taxon>Magnoliopsida</taxon>
        <taxon>eudicotyledons</taxon>
        <taxon>Gunneridae</taxon>
        <taxon>Pentapetalae</taxon>
        <taxon>rosids</taxon>
        <taxon>Vitales</taxon>
        <taxon>Vitaceae</taxon>
        <taxon>Viteae</taxon>
        <taxon>Vitis</taxon>
    </lineage>
</organism>
<feature type="transmembrane region" description="Helical" evidence="10">
    <location>
        <begin position="345"/>
        <end position="371"/>
    </location>
</feature>
<dbReference type="InterPro" id="IPR000595">
    <property type="entry name" value="cNMP-bd_dom"/>
</dbReference>
<evidence type="ECO:0000256" key="7">
    <source>
        <dbReference type="ARBA" id="ARBA00023136"/>
    </source>
</evidence>
<dbReference type="HOGENOM" id="CLU_250482_0_0_1"/>
<dbReference type="FunFam" id="1.10.287.630:FF:000003">
    <property type="entry name" value="Cyclic nucleotide-gated ion channel 1"/>
    <property type="match status" value="1"/>
</dbReference>
<evidence type="ECO:0000256" key="3">
    <source>
        <dbReference type="ARBA" id="ARBA00022448"/>
    </source>
</evidence>
<keyword evidence="3" id="KW-0813">Transport</keyword>
<dbReference type="STRING" id="29760.F6I6C0"/>
<dbReference type="Gene3D" id="1.10.287.630">
    <property type="entry name" value="Helix hairpin bin"/>
    <property type="match status" value="2"/>
</dbReference>
<keyword evidence="7 10" id="KW-0472">Membrane</keyword>
<dbReference type="SMR" id="F6I6C0"/>
<feature type="domain" description="Cyclic nucleotide-binding" evidence="11">
    <location>
        <begin position="584"/>
        <end position="668"/>
    </location>
</feature>
<dbReference type="InterPro" id="IPR014710">
    <property type="entry name" value="RmlC-like_jellyroll"/>
</dbReference>
<name>F6I6C0_VITVI</name>
<feature type="transmembrane region" description="Helical" evidence="10">
    <location>
        <begin position="1127"/>
        <end position="1149"/>
    </location>
</feature>
<dbReference type="EMBL" id="FN596755">
    <property type="protein sequence ID" value="CCB62516.1"/>
    <property type="molecule type" value="Genomic_DNA"/>
</dbReference>
<dbReference type="PROSITE" id="PS50042">
    <property type="entry name" value="CNMP_BINDING_3"/>
    <property type="match status" value="2"/>
</dbReference>
<dbReference type="SUPFAM" id="SSF81324">
    <property type="entry name" value="Voltage-gated potassium channels"/>
    <property type="match status" value="2"/>
</dbReference>
<dbReference type="InterPro" id="IPR018490">
    <property type="entry name" value="cNMP-bd_dom_sf"/>
</dbReference>
<feature type="transmembrane region" description="Helical" evidence="10">
    <location>
        <begin position="841"/>
        <end position="863"/>
    </location>
</feature>
<dbReference type="Pfam" id="PF00027">
    <property type="entry name" value="cNMP_binding"/>
    <property type="match status" value="1"/>
</dbReference>